<feature type="domain" description="Multidrug resistance protein MdtA-like barrel-sandwich hybrid" evidence="4">
    <location>
        <begin position="61"/>
        <end position="245"/>
    </location>
</feature>
<dbReference type="Gene3D" id="2.40.30.170">
    <property type="match status" value="1"/>
</dbReference>
<dbReference type="InterPro" id="IPR006143">
    <property type="entry name" value="RND_pump_MFP"/>
</dbReference>
<dbReference type="EMBL" id="CP082237">
    <property type="protein sequence ID" value="QZT33430.1"/>
    <property type="molecule type" value="Genomic_DNA"/>
</dbReference>
<dbReference type="EMBL" id="AFCE01000152">
    <property type="protein sequence ID" value="EGL82276.1"/>
    <property type="molecule type" value="Genomic_DNA"/>
</dbReference>
<feature type="domain" description="CusB-like beta-barrel" evidence="5">
    <location>
        <begin position="261"/>
        <end position="331"/>
    </location>
</feature>
<dbReference type="NCBIfam" id="TIGR01730">
    <property type="entry name" value="RND_mfp"/>
    <property type="match status" value="1"/>
</dbReference>
<evidence type="ECO:0000256" key="1">
    <source>
        <dbReference type="ARBA" id="ARBA00009477"/>
    </source>
</evidence>
<feature type="coiled-coil region" evidence="2">
    <location>
        <begin position="176"/>
        <end position="219"/>
    </location>
</feature>
<dbReference type="Pfam" id="PF25917">
    <property type="entry name" value="BSH_RND"/>
    <property type="match status" value="1"/>
</dbReference>
<evidence type="ECO:0000313" key="10">
    <source>
        <dbReference type="Proteomes" id="UP000825179"/>
    </source>
</evidence>
<dbReference type="PROSITE" id="PS51257">
    <property type="entry name" value="PROKAR_LIPOPROTEIN"/>
    <property type="match status" value="1"/>
</dbReference>
<dbReference type="RefSeq" id="WP_007505492.1">
    <property type="nucleotide sequence ID" value="NZ_AFCE01000152.1"/>
</dbReference>
<feature type="domain" description="YknX-like C-terminal permuted SH3-like" evidence="6">
    <location>
        <begin position="340"/>
        <end position="406"/>
    </location>
</feature>
<keyword evidence="3" id="KW-0732">Signal</keyword>
<evidence type="ECO:0000313" key="7">
    <source>
        <dbReference type="EMBL" id="EGL82276.1"/>
    </source>
</evidence>
<evidence type="ECO:0000256" key="2">
    <source>
        <dbReference type="SAM" id="Coils"/>
    </source>
</evidence>
<dbReference type="Proteomes" id="UP000010716">
    <property type="component" value="Unassembled WGS sequence"/>
</dbReference>
<dbReference type="Gene3D" id="1.10.287.470">
    <property type="entry name" value="Helix hairpin bin"/>
    <property type="match status" value="1"/>
</dbReference>
<name>F5L8N7_CALTT</name>
<dbReference type="SUPFAM" id="SSF111369">
    <property type="entry name" value="HlyD-like secretion proteins"/>
    <property type="match status" value="2"/>
</dbReference>
<keyword evidence="10" id="KW-1185">Reference proteome</keyword>
<dbReference type="AlphaFoldDB" id="F5L8N7"/>
<organism evidence="7 9">
    <name type="scientific">Caldalkalibacillus thermarum (strain TA2.A1)</name>
    <dbReference type="NCBI Taxonomy" id="986075"/>
    <lineage>
        <taxon>Bacteria</taxon>
        <taxon>Bacillati</taxon>
        <taxon>Bacillota</taxon>
        <taxon>Bacilli</taxon>
        <taxon>Bacillales</taxon>
        <taxon>Bacillaceae</taxon>
        <taxon>Caldalkalibacillus</taxon>
    </lineage>
</organism>
<dbReference type="Proteomes" id="UP000825179">
    <property type="component" value="Chromosome"/>
</dbReference>
<accession>F5L8N7</accession>
<reference evidence="8 10" key="2">
    <citation type="journal article" date="2020" name="Extremophiles">
        <title>Genomic analysis of Caldalkalibacillus thermarum TA2.A1 reveals aerobic alkaliphilic metabolism and evolutionary hallmarks linking alkaliphilic bacteria and plant life.</title>
        <authorList>
            <person name="de Jong S.I."/>
            <person name="van den Broek M.A."/>
            <person name="Merkel A.Y."/>
            <person name="de la Torre Cortes P."/>
            <person name="Kalamorz F."/>
            <person name="Cook G.M."/>
            <person name="van Loosdrecht M.C.M."/>
            <person name="McMillan D.G.G."/>
        </authorList>
    </citation>
    <scope>NUCLEOTIDE SEQUENCE [LARGE SCALE GENOMIC DNA]</scope>
    <source>
        <strain evidence="8 10">TA2.A1</strain>
    </source>
</reference>
<dbReference type="InterPro" id="IPR058792">
    <property type="entry name" value="Beta-barrel_RND_2"/>
</dbReference>
<dbReference type="PRINTS" id="PR01490">
    <property type="entry name" value="RTXTOXIND"/>
</dbReference>
<comment type="similarity">
    <text evidence="1">Belongs to the membrane fusion protein (MFP) (TC 8.A.1) family.</text>
</comment>
<dbReference type="Pfam" id="PF25954">
    <property type="entry name" value="Beta-barrel_RND_2"/>
    <property type="match status" value="1"/>
</dbReference>
<reference evidence="8" key="3">
    <citation type="submission" date="2021-08" db="EMBL/GenBank/DDBJ databases">
        <authorList>
            <person name="de Jong S."/>
            <person name="van den Broek M."/>
            <person name="Merkel A."/>
            <person name="de la Torre Cortes P."/>
            <person name="Kalamorz F."/>
            <person name="Cook G."/>
            <person name="van Loosdrecht M."/>
            <person name="McMillan D."/>
        </authorList>
    </citation>
    <scope>NUCLEOTIDE SEQUENCE</scope>
    <source>
        <strain evidence="8">TA2.A1</strain>
    </source>
</reference>
<evidence type="ECO:0000259" key="4">
    <source>
        <dbReference type="Pfam" id="PF25917"/>
    </source>
</evidence>
<evidence type="ECO:0000256" key="3">
    <source>
        <dbReference type="SAM" id="SignalP"/>
    </source>
</evidence>
<evidence type="ECO:0000259" key="5">
    <source>
        <dbReference type="Pfam" id="PF25954"/>
    </source>
</evidence>
<dbReference type="PANTHER" id="PTHR30469">
    <property type="entry name" value="MULTIDRUG RESISTANCE PROTEIN MDTA"/>
    <property type="match status" value="1"/>
</dbReference>
<evidence type="ECO:0000313" key="8">
    <source>
        <dbReference type="EMBL" id="QZT33430.1"/>
    </source>
</evidence>
<reference evidence="7 9" key="1">
    <citation type="journal article" date="2011" name="J. Bacteriol.">
        <title>Draft genome sequence of the thermoalkaliphilic Caldalkalibacillus thermarum strain TA2.A1.</title>
        <authorList>
            <person name="Kalamorz F."/>
            <person name="Keis S."/>
            <person name="McMillan D.G."/>
            <person name="Olsson K."/>
            <person name="Stanton J.A."/>
            <person name="Stockwell P."/>
            <person name="Black M.A."/>
            <person name="Klingeman D.M."/>
            <person name="Land M.L."/>
            <person name="Han C.S."/>
            <person name="Martin S.L."/>
            <person name="Becher S.A."/>
            <person name="Peddie C.J."/>
            <person name="Morgan H.W."/>
            <person name="Matthies D."/>
            <person name="Preiss L."/>
            <person name="Meier T."/>
            <person name="Brown S.D."/>
            <person name="Cook G.M."/>
        </authorList>
    </citation>
    <scope>NUCLEOTIDE SEQUENCE [LARGE SCALE GENOMIC DNA]</scope>
    <source>
        <strain evidence="7 9">TA2.A1</strain>
    </source>
</reference>
<protein>
    <submittedName>
        <fullName evidence="8">Efflux RND transporter periplasmic adaptor subunit</fullName>
    </submittedName>
    <submittedName>
        <fullName evidence="7">Efflux transporter, RND family, MFP subunit</fullName>
    </submittedName>
</protein>
<dbReference type="InterPro" id="IPR058625">
    <property type="entry name" value="MdtA-like_BSH"/>
</dbReference>
<feature type="coiled-coil region" evidence="2">
    <location>
        <begin position="91"/>
        <end position="143"/>
    </location>
</feature>
<evidence type="ECO:0000259" key="6">
    <source>
        <dbReference type="Pfam" id="PF25989"/>
    </source>
</evidence>
<dbReference type="InterPro" id="IPR058637">
    <property type="entry name" value="YknX-like_C"/>
</dbReference>
<dbReference type="Gene3D" id="2.40.420.20">
    <property type="match status" value="1"/>
</dbReference>
<sequence>MRKWYLLLIFVILLLSGCNGTNVQTEEAEVYPVEFYTVSKQSVEQTISFTGTVMAREHLPIFPVVTGEVKKVHVQNGDQVEAGQLLVELEATEIHNSIEQAEAALQAAQAQLESAKAMRQQAIRQAELQLEQAQQAYQAVQSAEAPEIRLDEDNEQLREVLDPLVQMNQAQRERELQQAEMSVRAAQLALEQAQGTESVQAAEAAVQQAEVGLRIAQQQKKHTRLTAPIAGQVAELAVQEGQFVSPQLPLLSIVDLSRPYVHATVSEGQLQWIEVGQEVQIVLNALNSVTSGQISYISPLPAQQSRSYPVEISLAEAPDGVVPGMLARVTADLTSAEAQLMVPVDAVVYDQDRHVVFVITDGVARARPVTVGEELGEWLVIEDGLDEGEQIVVSGQYSLVDGAKVDIRKERHVDEIN</sequence>
<dbReference type="KEGG" id="cthu:HUR95_14430"/>
<dbReference type="eggNOG" id="COG0845">
    <property type="taxonomic scope" value="Bacteria"/>
</dbReference>
<keyword evidence="2" id="KW-0175">Coiled coil</keyword>
<gene>
    <name evidence="7" type="ORF">CathTA2_2192</name>
    <name evidence="8" type="ORF">HUR95_14430</name>
</gene>
<dbReference type="GO" id="GO:1990281">
    <property type="term" value="C:efflux pump complex"/>
    <property type="evidence" value="ECO:0007669"/>
    <property type="project" value="TreeGrafter"/>
</dbReference>
<feature type="signal peptide" evidence="3">
    <location>
        <begin position="1"/>
        <end position="20"/>
    </location>
</feature>
<dbReference type="Pfam" id="PF25989">
    <property type="entry name" value="YknX_C"/>
    <property type="match status" value="1"/>
</dbReference>
<dbReference type="Gene3D" id="2.40.50.100">
    <property type="match status" value="2"/>
</dbReference>
<dbReference type="GO" id="GO:0015562">
    <property type="term" value="F:efflux transmembrane transporter activity"/>
    <property type="evidence" value="ECO:0007669"/>
    <property type="project" value="TreeGrafter"/>
</dbReference>
<dbReference type="PANTHER" id="PTHR30469:SF15">
    <property type="entry name" value="HLYD FAMILY OF SECRETION PROTEINS"/>
    <property type="match status" value="1"/>
</dbReference>
<feature type="chain" id="PRO_5044483301" evidence="3">
    <location>
        <begin position="21"/>
        <end position="417"/>
    </location>
</feature>
<dbReference type="OrthoDB" id="2456449at2"/>
<evidence type="ECO:0000313" key="9">
    <source>
        <dbReference type="Proteomes" id="UP000010716"/>
    </source>
</evidence>
<proteinExistence type="inferred from homology"/>